<dbReference type="EMBL" id="AP018216">
    <property type="protein sequence ID" value="BAY71730.1"/>
    <property type="molecule type" value="Genomic_DNA"/>
</dbReference>
<evidence type="ECO:0000313" key="1">
    <source>
        <dbReference type="EMBL" id="BAY71730.1"/>
    </source>
</evidence>
<evidence type="ECO:0008006" key="3">
    <source>
        <dbReference type="Google" id="ProtNLM"/>
    </source>
</evidence>
<organism evidence="1 2">
    <name type="scientific">Trichormus variabilis NIES-23</name>
    <dbReference type="NCBI Taxonomy" id="1973479"/>
    <lineage>
        <taxon>Bacteria</taxon>
        <taxon>Bacillati</taxon>
        <taxon>Cyanobacteriota</taxon>
        <taxon>Cyanophyceae</taxon>
        <taxon>Nostocales</taxon>
        <taxon>Nostocaceae</taxon>
        <taxon>Trichormus</taxon>
    </lineage>
</organism>
<dbReference type="AlphaFoldDB" id="A0A1Z4KRS6"/>
<gene>
    <name evidence="1" type="ORF">NIES23_45510</name>
</gene>
<dbReference type="Proteomes" id="UP000217507">
    <property type="component" value="Chromosome"/>
</dbReference>
<evidence type="ECO:0000313" key="2">
    <source>
        <dbReference type="Proteomes" id="UP000217507"/>
    </source>
</evidence>
<accession>A0A1Z4KRS6</accession>
<reference evidence="1 2" key="1">
    <citation type="submission" date="2017-06" db="EMBL/GenBank/DDBJ databases">
        <title>Genome sequencing of cyanobaciteial culture collection at National Institute for Environmental Studies (NIES).</title>
        <authorList>
            <person name="Hirose Y."/>
            <person name="Shimura Y."/>
            <person name="Fujisawa T."/>
            <person name="Nakamura Y."/>
            <person name="Kawachi M."/>
        </authorList>
    </citation>
    <scope>NUCLEOTIDE SEQUENCE [LARGE SCALE GENOMIC DNA]</scope>
    <source>
        <strain evidence="1 2">NIES-23</strain>
    </source>
</reference>
<dbReference type="InterPro" id="IPR038573">
    <property type="entry name" value="BrnT_sf"/>
</dbReference>
<proteinExistence type="predicted"/>
<dbReference type="Gene3D" id="3.10.450.530">
    <property type="entry name" value="Ribonuclease toxin, BrnT, of type II toxin-antitoxin system"/>
    <property type="match status" value="1"/>
</dbReference>
<dbReference type="InterPro" id="IPR007460">
    <property type="entry name" value="BrnT_toxin"/>
</dbReference>
<sequence length="91" mass="10463">MGFEWDDNKAESNFLKHGIKFEEAVTVFADPYLMFTEDSIHSQGEEREWAIGEAEDGSIVVVVFTMRGERIRIISARKATKRECQQYESGI</sequence>
<dbReference type="Pfam" id="PF04365">
    <property type="entry name" value="BrnT_toxin"/>
    <property type="match status" value="1"/>
</dbReference>
<protein>
    <recommendedName>
        <fullName evidence="3">BrnT family toxin</fullName>
    </recommendedName>
</protein>
<name>A0A1Z4KRS6_ANAVA</name>